<dbReference type="GO" id="GO:0000460">
    <property type="term" value="P:maturation of 5.8S rRNA"/>
    <property type="evidence" value="ECO:0007669"/>
    <property type="project" value="TreeGrafter"/>
</dbReference>
<dbReference type="EMBL" id="OU898284">
    <property type="protein sequence ID" value="CAG9840480.1"/>
    <property type="molecule type" value="Genomic_DNA"/>
</dbReference>
<sequence length="254" mass="28918">MTIMESTKVQELEDNSSDDNISEESDRDSNNSEDEDNDLANTGWADAISKILKQKPKAKSKSLVLSKAKKLTDVKKAKKEPLGFEIAGEDGAAPVKEEEELSEDVKSEVSEPLRKKRKEIPKLRVKPNILEKDRERLLQKIATKGVVQLFNAVKSQQKDITKKLEEAGPLEVRKERVLKNIDKRAFLDVLMGEKSQKLDTNVDVVEKKEEKRESKKNVSSDVTWSVLKEDFMMGAKMKDWDKELETEEVEVESD</sequence>
<reference evidence="4" key="1">
    <citation type="submission" date="2022-01" db="EMBL/GenBank/DDBJ databases">
        <authorList>
            <person name="King R."/>
        </authorList>
    </citation>
    <scope>NUCLEOTIDE SEQUENCE</scope>
</reference>
<accession>A0A9N9XI98</accession>
<evidence type="ECO:0000313" key="4">
    <source>
        <dbReference type="EMBL" id="CAG9840480.1"/>
    </source>
</evidence>
<dbReference type="Pfam" id="PF07890">
    <property type="entry name" value="Rrp15p"/>
    <property type="match status" value="1"/>
</dbReference>
<dbReference type="PANTHER" id="PTHR13245">
    <property type="entry name" value="RRP15-LIKE PROTEIN"/>
    <property type="match status" value="1"/>
</dbReference>
<dbReference type="GO" id="GO:0030687">
    <property type="term" value="C:preribosome, large subunit precursor"/>
    <property type="evidence" value="ECO:0007669"/>
    <property type="project" value="TreeGrafter"/>
</dbReference>
<feature type="region of interest" description="Disordered" evidence="3">
    <location>
        <begin position="82"/>
        <end position="113"/>
    </location>
</feature>
<dbReference type="AlphaFoldDB" id="A0A9N9XI98"/>
<proteinExistence type="inferred from homology"/>
<dbReference type="Proteomes" id="UP001153709">
    <property type="component" value="Chromosome 9"/>
</dbReference>
<feature type="compositionally biased region" description="Acidic residues" evidence="3">
    <location>
        <begin position="12"/>
        <end position="38"/>
    </location>
</feature>
<evidence type="ECO:0000256" key="3">
    <source>
        <dbReference type="SAM" id="MobiDB-lite"/>
    </source>
</evidence>
<name>A0A9N9XI98_DIABA</name>
<dbReference type="OrthoDB" id="20949at2759"/>
<dbReference type="PANTHER" id="PTHR13245:SF14">
    <property type="entry name" value="RRP15-LIKE PROTEIN"/>
    <property type="match status" value="1"/>
</dbReference>
<organism evidence="4 5">
    <name type="scientific">Diabrotica balteata</name>
    <name type="common">Banded cucumber beetle</name>
    <dbReference type="NCBI Taxonomy" id="107213"/>
    <lineage>
        <taxon>Eukaryota</taxon>
        <taxon>Metazoa</taxon>
        <taxon>Ecdysozoa</taxon>
        <taxon>Arthropoda</taxon>
        <taxon>Hexapoda</taxon>
        <taxon>Insecta</taxon>
        <taxon>Pterygota</taxon>
        <taxon>Neoptera</taxon>
        <taxon>Endopterygota</taxon>
        <taxon>Coleoptera</taxon>
        <taxon>Polyphaga</taxon>
        <taxon>Cucujiformia</taxon>
        <taxon>Chrysomeloidea</taxon>
        <taxon>Chrysomelidae</taxon>
        <taxon>Galerucinae</taxon>
        <taxon>Diabroticina</taxon>
        <taxon>Diabroticites</taxon>
        <taxon>Diabrotica</taxon>
    </lineage>
</organism>
<comment type="similarity">
    <text evidence="1">Belongs to the RRP15 family.</text>
</comment>
<evidence type="ECO:0000256" key="1">
    <source>
        <dbReference type="ARBA" id="ARBA00007462"/>
    </source>
</evidence>
<dbReference type="InterPro" id="IPR012459">
    <property type="entry name" value="Rrp15"/>
</dbReference>
<evidence type="ECO:0000256" key="2">
    <source>
        <dbReference type="ARBA" id="ARBA00017475"/>
    </source>
</evidence>
<protein>
    <recommendedName>
        <fullName evidence="2">RRP15-like protein</fullName>
    </recommendedName>
</protein>
<keyword evidence="5" id="KW-1185">Reference proteome</keyword>
<gene>
    <name evidence="4" type="ORF">DIABBA_LOCUS13120</name>
</gene>
<feature type="compositionally biased region" description="Basic and acidic residues" evidence="3">
    <location>
        <begin position="103"/>
        <end position="113"/>
    </location>
</feature>
<evidence type="ECO:0000313" key="5">
    <source>
        <dbReference type="Proteomes" id="UP001153709"/>
    </source>
</evidence>
<dbReference type="GO" id="GO:0000470">
    <property type="term" value="P:maturation of LSU-rRNA"/>
    <property type="evidence" value="ECO:0007669"/>
    <property type="project" value="TreeGrafter"/>
</dbReference>
<feature type="region of interest" description="Disordered" evidence="3">
    <location>
        <begin position="1"/>
        <end position="41"/>
    </location>
</feature>